<evidence type="ECO:0000313" key="2">
    <source>
        <dbReference type="EMBL" id="GMR50064.1"/>
    </source>
</evidence>
<keyword evidence="1" id="KW-1133">Transmembrane helix</keyword>
<keyword evidence="1" id="KW-0812">Transmembrane</keyword>
<evidence type="ECO:0008006" key="4">
    <source>
        <dbReference type="Google" id="ProtNLM"/>
    </source>
</evidence>
<dbReference type="PANTHER" id="PTHR22941">
    <property type="entry name" value="SERPENTINE RECEPTOR"/>
    <property type="match status" value="1"/>
</dbReference>
<feature type="non-terminal residue" evidence="2">
    <location>
        <position position="1"/>
    </location>
</feature>
<organism evidence="2 3">
    <name type="scientific">Pristionchus mayeri</name>
    <dbReference type="NCBI Taxonomy" id="1317129"/>
    <lineage>
        <taxon>Eukaryota</taxon>
        <taxon>Metazoa</taxon>
        <taxon>Ecdysozoa</taxon>
        <taxon>Nematoda</taxon>
        <taxon>Chromadorea</taxon>
        <taxon>Rhabditida</taxon>
        <taxon>Rhabditina</taxon>
        <taxon>Diplogasteromorpha</taxon>
        <taxon>Diplogasteroidea</taxon>
        <taxon>Neodiplogasteridae</taxon>
        <taxon>Pristionchus</taxon>
    </lineage>
</organism>
<keyword evidence="1" id="KW-0472">Membrane</keyword>
<keyword evidence="3" id="KW-1185">Reference proteome</keyword>
<dbReference type="AlphaFoldDB" id="A0AAN5CTI2"/>
<evidence type="ECO:0000313" key="3">
    <source>
        <dbReference type="Proteomes" id="UP001328107"/>
    </source>
</evidence>
<sequence length="153" mass="17323">AYYRRSDAPVTVLWVHEKASYLFFRRSTSIFIEGSIVAPLAGGNLIVTVLMLVQTLHEIRHGMKNSSAAPRKYQERALTALKLQGIVPSWVYVIPFGYMFGLFLYAYFIAGFDSTSENHILGAISAFAIAPIQWHTFLHSLTIVLLRIGRRFE</sequence>
<gene>
    <name evidence="2" type="ORF">PMAYCL1PPCAC_20259</name>
</gene>
<proteinExistence type="predicted"/>
<dbReference type="EMBL" id="BTRK01000004">
    <property type="protein sequence ID" value="GMR50064.1"/>
    <property type="molecule type" value="Genomic_DNA"/>
</dbReference>
<name>A0AAN5CTI2_9BILA</name>
<reference evidence="3" key="1">
    <citation type="submission" date="2022-10" db="EMBL/GenBank/DDBJ databases">
        <title>Genome assembly of Pristionchus species.</title>
        <authorList>
            <person name="Yoshida K."/>
            <person name="Sommer R.J."/>
        </authorList>
    </citation>
    <scope>NUCLEOTIDE SEQUENCE [LARGE SCALE GENOMIC DNA]</scope>
    <source>
        <strain evidence="3">RS5460</strain>
    </source>
</reference>
<dbReference type="PANTHER" id="PTHR22941:SF26">
    <property type="entry name" value="SERPENTINE RECEPTOR, CLASS H"/>
    <property type="match status" value="1"/>
</dbReference>
<feature type="transmembrane region" description="Helical" evidence="1">
    <location>
        <begin position="90"/>
        <end position="108"/>
    </location>
</feature>
<evidence type="ECO:0000256" key="1">
    <source>
        <dbReference type="SAM" id="Phobius"/>
    </source>
</evidence>
<protein>
    <recommendedName>
        <fullName evidence="4">G protein-coupled receptor</fullName>
    </recommendedName>
</protein>
<accession>A0AAN5CTI2</accession>
<comment type="caution">
    <text evidence="2">The sequence shown here is derived from an EMBL/GenBank/DDBJ whole genome shotgun (WGS) entry which is preliminary data.</text>
</comment>
<feature type="transmembrane region" description="Helical" evidence="1">
    <location>
        <begin position="120"/>
        <end position="146"/>
    </location>
</feature>
<dbReference type="InterPro" id="IPR053220">
    <property type="entry name" value="Nematode_rcpt-like_serp_H"/>
</dbReference>
<feature type="transmembrane region" description="Helical" evidence="1">
    <location>
        <begin position="30"/>
        <end position="53"/>
    </location>
</feature>
<dbReference type="Proteomes" id="UP001328107">
    <property type="component" value="Unassembled WGS sequence"/>
</dbReference>